<organism evidence="1 2">
    <name type="scientific">Clostridium frigidicarnis</name>
    <dbReference type="NCBI Taxonomy" id="84698"/>
    <lineage>
        <taxon>Bacteria</taxon>
        <taxon>Bacillati</taxon>
        <taxon>Bacillota</taxon>
        <taxon>Clostridia</taxon>
        <taxon>Eubacteriales</taxon>
        <taxon>Clostridiaceae</taxon>
        <taxon>Clostridium</taxon>
    </lineage>
</organism>
<dbReference type="STRING" id="84698.SAMN04488528_100779"/>
<protein>
    <submittedName>
        <fullName evidence="1">DNA sulfur modification protein DndB</fullName>
    </submittedName>
</protein>
<proteinExistence type="predicted"/>
<dbReference type="OrthoDB" id="9789139at2"/>
<dbReference type="InterPro" id="IPR017642">
    <property type="entry name" value="DNA_S_mod_DndB"/>
</dbReference>
<dbReference type="RefSeq" id="WP_090039771.1">
    <property type="nucleotide sequence ID" value="NZ_FOKI01000007.1"/>
</dbReference>
<gene>
    <name evidence="1" type="ORF">SAMN04488528_100779</name>
</gene>
<dbReference type="CDD" id="cd16413">
    <property type="entry name" value="DGQHR_domain"/>
    <property type="match status" value="1"/>
</dbReference>
<evidence type="ECO:0000313" key="1">
    <source>
        <dbReference type="EMBL" id="SFA96102.1"/>
    </source>
</evidence>
<keyword evidence="2" id="KW-1185">Reference proteome</keyword>
<accession>A0A1I0X4Y5</accession>
<dbReference type="AlphaFoldDB" id="A0A1I0X4Y5"/>
<dbReference type="Proteomes" id="UP000198619">
    <property type="component" value="Unassembled WGS sequence"/>
</dbReference>
<sequence length="762" mass="88391">MTNWDKIVTGEKLVKAKNLRKNRFIENKQRKVALQELESEGWEYVKDYADPKFIKVRKEKPYDEQFEDKIWLLFAQMGFTNLNTDRNFKMTYDFQNPDFTQQIDVFAADDETILIVECKSAEKFKDGVFKKNIEALHGQMDGLRKEALKHFPKRKVKFIWATQNYIMSKADLQKMEEWGIIYFSDSIIQYYSELVKHLGTCARYQLLGSLLANLEIKNMQAEIPAIKGTMGGYDYYSFSIEPEKLLKIGYVLHRNEANKNMMPTYQRVIKKKRLKEVQAFINVGGYFPNSIIISIDTRGKGIQFDISSTRVEESLSKLGILHLPKRYHSAYIIDGQHRLYGYSDTEYASKNTIPVVAFIDLERKEQLKLFMDINENQKAVSKTLRVTLNSDMLWDSPNCNEQREALRSKIAQMCGEEPTSPLLGRIVIGEDEKNQTKCITIQAIQAALKKSDFFTTYTKNNTILVDGSFDLGDNQNTCDLFYPFLEGCLKYVKTHSTSEWNFGETGILAINRGIQGIIRVINDIVNHLIAQDKINAKKDSIDFIISEVEYYLEPLTNYFNVIIEEERKDLKGFLGGGADNKFWRAFQKVIADKCTDFIPEGLQTYIENETKQYNAESREYLTSIEMNLKEKLSNALAEYYGDNWVIKGIPKSVYKRAKSESDERNYENISKGEDIESVTEWECVTFAECREIVIYSHNWKEIFENIVTRPEEKKISGGKEAKTEWIATLSKESSKLMKASYSVPKPIFEIISRIFEWLEKNN</sequence>
<dbReference type="NCBIfam" id="TIGR03187">
    <property type="entry name" value="DGQHR"/>
    <property type="match status" value="1"/>
</dbReference>
<name>A0A1I0X4Y5_9CLOT</name>
<reference evidence="1 2" key="1">
    <citation type="submission" date="2016-10" db="EMBL/GenBank/DDBJ databases">
        <authorList>
            <person name="de Groot N.N."/>
        </authorList>
    </citation>
    <scope>NUCLEOTIDE SEQUENCE [LARGE SCALE GENOMIC DNA]</scope>
    <source>
        <strain evidence="1 2">DSM 12271</strain>
    </source>
</reference>
<dbReference type="Pfam" id="PF14072">
    <property type="entry name" value="DndB"/>
    <property type="match status" value="1"/>
</dbReference>
<dbReference type="InterPro" id="IPR017601">
    <property type="entry name" value="DGQHR-contain_dom"/>
</dbReference>
<evidence type="ECO:0000313" key="2">
    <source>
        <dbReference type="Proteomes" id="UP000198619"/>
    </source>
</evidence>
<dbReference type="EMBL" id="FOKI01000007">
    <property type="protein sequence ID" value="SFA96102.1"/>
    <property type="molecule type" value="Genomic_DNA"/>
</dbReference>